<evidence type="ECO:0000256" key="2">
    <source>
        <dbReference type="SAM" id="SignalP"/>
    </source>
</evidence>
<name>A0A1E7QKA4_WOLPI</name>
<feature type="chain" id="PRO_5009200907" description="Msp4/OMP-like domain-containing protein" evidence="2">
    <location>
        <begin position="25"/>
        <end position="352"/>
    </location>
</feature>
<organism evidence="4 5">
    <name type="scientific">Wolbachia pipientis</name>
    <dbReference type="NCBI Taxonomy" id="955"/>
    <lineage>
        <taxon>Bacteria</taxon>
        <taxon>Pseudomonadati</taxon>
        <taxon>Pseudomonadota</taxon>
        <taxon>Alphaproteobacteria</taxon>
        <taxon>Rickettsiales</taxon>
        <taxon>Anaplasmataceae</taxon>
        <taxon>Wolbachieae</taxon>
        <taxon>Wolbachia</taxon>
    </lineage>
</organism>
<feature type="region of interest" description="Disordered" evidence="1">
    <location>
        <begin position="161"/>
        <end position="191"/>
    </location>
</feature>
<accession>A0A1E7QKA4</accession>
<dbReference type="Gene3D" id="2.40.160.20">
    <property type="match status" value="1"/>
</dbReference>
<evidence type="ECO:0000259" key="3">
    <source>
        <dbReference type="Pfam" id="PF01617"/>
    </source>
</evidence>
<dbReference type="Pfam" id="PF01617">
    <property type="entry name" value="Surface_Ag_2"/>
    <property type="match status" value="1"/>
</dbReference>
<dbReference type="OrthoDB" id="7162674at2"/>
<dbReference type="EMBL" id="MJMG01000005">
    <property type="protein sequence ID" value="OEY86786.1"/>
    <property type="molecule type" value="Genomic_DNA"/>
</dbReference>
<dbReference type="InterPro" id="IPR011250">
    <property type="entry name" value="OMP/PagP_B-barrel"/>
</dbReference>
<dbReference type="Proteomes" id="UP000175679">
    <property type="component" value="Unassembled WGS sequence"/>
</dbReference>
<evidence type="ECO:0000313" key="5">
    <source>
        <dbReference type="Proteomes" id="UP000175679"/>
    </source>
</evidence>
<feature type="signal peptide" evidence="2">
    <location>
        <begin position="1"/>
        <end position="24"/>
    </location>
</feature>
<keyword evidence="2" id="KW-0732">Signal</keyword>
<evidence type="ECO:0000256" key="1">
    <source>
        <dbReference type="SAM" id="MobiDB-lite"/>
    </source>
</evidence>
<reference evidence="4 5" key="1">
    <citation type="submission" date="2016-09" db="EMBL/GenBank/DDBJ databases">
        <title>Genomic evidence for plant-parasitic nematodes as the earliest Wolbachia hosts.</title>
        <authorList>
            <person name="Brown A.M."/>
            <person name="Wasala S.K."/>
            <person name="Howe D.K."/>
            <person name="Peetz A.B."/>
            <person name="Zasada I.A."/>
            <person name="Denver D.R."/>
        </authorList>
    </citation>
    <scope>NUCLEOTIDE SEQUENCE [LARGE SCALE GENOMIC DNA]</scope>
    <source>
        <strain evidence="5">wPpe</strain>
    </source>
</reference>
<proteinExistence type="predicted"/>
<feature type="domain" description="Msp4/OMP-like" evidence="3">
    <location>
        <begin position="72"/>
        <end position="345"/>
    </location>
</feature>
<dbReference type="InterPro" id="IPR002566">
    <property type="entry name" value="Msp4_OMP-like"/>
</dbReference>
<dbReference type="RefSeq" id="WP_070064956.1">
    <property type="nucleotide sequence ID" value="NZ_MJMG01000005.1"/>
</dbReference>
<keyword evidence="5" id="KW-1185">Reference proteome</keyword>
<sequence>MSYKRLFSATALATLLSVSNVVFSDLSNSNVAFPDSMNTIEEDDEEFALYLRVQGNLLYGGSGEIKGKENASNLTKNAERSAQGWNKKGEFGNYKPEYNISWKNIAGALGYKMGTIRAETEVLYSRLELKNDGYKSDKSASYLEFTRDTADTPSIVSNAVQPAGDGGNAANPSTVSNAVKSAGGSGNAANPSTVSNAVKSAGGSDNAAFKMDNQGFTTKAVMLNVYCDDIVAAISGSGQNMPLMVYVGGGLGMAKVNFLESESGGFWDGLKVAFQGRVGVSYAFDSIPAVRPYIGGHYFGMFSDEFKDIKPTNEIKGKGLDGQDKSSTTATVKSRYHMYGIEAGITLFPSLL</sequence>
<gene>
    <name evidence="4" type="ORF">BIY23_02010</name>
</gene>
<dbReference type="AlphaFoldDB" id="A0A1E7QKA4"/>
<evidence type="ECO:0000313" key="4">
    <source>
        <dbReference type="EMBL" id="OEY86786.1"/>
    </source>
</evidence>
<feature type="compositionally biased region" description="Polar residues" evidence="1">
    <location>
        <begin position="170"/>
        <end position="179"/>
    </location>
</feature>
<protein>
    <recommendedName>
        <fullName evidence="3">Msp4/OMP-like domain-containing protein</fullName>
    </recommendedName>
</protein>
<comment type="caution">
    <text evidence="4">The sequence shown here is derived from an EMBL/GenBank/DDBJ whole genome shotgun (WGS) entry which is preliminary data.</text>
</comment>
<dbReference type="SUPFAM" id="SSF56925">
    <property type="entry name" value="OMPA-like"/>
    <property type="match status" value="1"/>
</dbReference>